<evidence type="ECO:0000313" key="8">
    <source>
        <dbReference type="Proteomes" id="UP001367676"/>
    </source>
</evidence>
<dbReference type="Gene3D" id="2.30.29.30">
    <property type="entry name" value="Pleckstrin-homology domain (PH domain)/Phosphotyrosine-binding domain (PTB)"/>
    <property type="match status" value="1"/>
</dbReference>
<dbReference type="AlphaFoldDB" id="A0AAN9Y4W2"/>
<keyword evidence="8" id="KW-1185">Reference proteome</keyword>
<evidence type="ECO:0000256" key="1">
    <source>
        <dbReference type="ARBA" id="ARBA00007736"/>
    </source>
</evidence>
<evidence type="ECO:0000256" key="3">
    <source>
        <dbReference type="ARBA" id="ARBA00022583"/>
    </source>
</evidence>
<name>A0AAN9Y4W2_9HEMI</name>
<evidence type="ECO:0000256" key="5">
    <source>
        <dbReference type="SAM" id="MobiDB-lite"/>
    </source>
</evidence>
<dbReference type="InterPro" id="IPR012466">
    <property type="entry name" value="NECAP_PHear"/>
</dbReference>
<keyword evidence="2" id="KW-0813">Transport</keyword>
<accession>A0AAN9Y4W2</accession>
<feature type="domain" description="NECAP PHear" evidence="6">
    <location>
        <begin position="4"/>
        <end position="159"/>
    </location>
</feature>
<comment type="similarity">
    <text evidence="1">Belongs to the NECAP family.</text>
</comment>
<dbReference type="InterPro" id="IPR011989">
    <property type="entry name" value="ARM-like"/>
</dbReference>
<sequence>MEDYERVLLVKQEVFVFKIPSRTSIKNYRAADWNLNEPQWSGRMRMVAKGISCIVFLEDKTNGELFAKCPIDNYPGVAVEPVSDSSRYFVLRIQDDNGRTAFIGLGFVDRSDSFDFNVALQDHFKWLKKSEEIVKEELEPKKDLDLRFKEGETIKINMKITKKEGADGTTKSKPKLCSGTGLLPPPPSSVKITPPAPSQNSSPMHQTAPNKSADQAIPSGLHVRINLQTGVREAKLISDESPREKSSEETSIVMLEKEDEDMDGDSFQFHELEDSLKKISDDFPQKDDGFQADESAKRKFRTFEELKKDMSELKLNMKTDVEVMDELTAKYNKVQKDTKLSDLQKENVVISILKDFEYLLHQVDNAREFVKHNGISEIIAPCLSSNSTLSRTLAARVLSSAVQNNAEVQIAALKAGVITPLLKNIALEKGYEIRSSSLSALSCLIRGFPLAEIKLIEEGGLSVLLSLFDEDSVNALKLQLKVVTFFDDLLLERDDAALTVEEDKVLQNVTDDVVAEEIKIMAEKLKQYNNVGLAVKLVERGWCQKLVRLLTSKVFKNDLESVIDDTSVNHDVSDKVSGAILTVSAPCESYFQSEEKLHSVLKSLFNYYKSLSKVDDDDSFYVDIFVKLDKLSTGLKIK</sequence>
<evidence type="ECO:0000313" key="7">
    <source>
        <dbReference type="EMBL" id="KAK7590103.1"/>
    </source>
</evidence>
<dbReference type="GO" id="GO:0006897">
    <property type="term" value="P:endocytosis"/>
    <property type="evidence" value="ECO:0007669"/>
    <property type="project" value="UniProtKB-KW"/>
</dbReference>
<dbReference type="EMBL" id="JBBCAQ010000022">
    <property type="protein sequence ID" value="KAK7590103.1"/>
    <property type="molecule type" value="Genomic_DNA"/>
</dbReference>
<keyword evidence="4" id="KW-0653">Protein transport</keyword>
<dbReference type="InterPro" id="IPR016024">
    <property type="entry name" value="ARM-type_fold"/>
</dbReference>
<dbReference type="PANTHER" id="PTHR12847:SF9">
    <property type="entry name" value="NECAP-LIKE PROTEIN CG9132"/>
    <property type="match status" value="1"/>
</dbReference>
<organism evidence="7 8">
    <name type="scientific">Parthenolecanium corni</name>
    <dbReference type="NCBI Taxonomy" id="536013"/>
    <lineage>
        <taxon>Eukaryota</taxon>
        <taxon>Metazoa</taxon>
        <taxon>Ecdysozoa</taxon>
        <taxon>Arthropoda</taxon>
        <taxon>Hexapoda</taxon>
        <taxon>Insecta</taxon>
        <taxon>Pterygota</taxon>
        <taxon>Neoptera</taxon>
        <taxon>Paraneoptera</taxon>
        <taxon>Hemiptera</taxon>
        <taxon>Sternorrhyncha</taxon>
        <taxon>Coccoidea</taxon>
        <taxon>Coccidae</taxon>
        <taxon>Parthenolecanium</taxon>
    </lineage>
</organism>
<dbReference type="GO" id="GO:0030125">
    <property type="term" value="C:clathrin vesicle coat"/>
    <property type="evidence" value="ECO:0007669"/>
    <property type="project" value="TreeGrafter"/>
</dbReference>
<dbReference type="Gene3D" id="1.25.10.10">
    <property type="entry name" value="Leucine-rich Repeat Variant"/>
    <property type="match status" value="1"/>
</dbReference>
<feature type="region of interest" description="Disordered" evidence="5">
    <location>
        <begin position="164"/>
        <end position="216"/>
    </location>
</feature>
<dbReference type="InterPro" id="IPR011993">
    <property type="entry name" value="PH-like_dom_sf"/>
</dbReference>
<dbReference type="Proteomes" id="UP001367676">
    <property type="component" value="Unassembled WGS sequence"/>
</dbReference>
<dbReference type="GO" id="GO:0015031">
    <property type="term" value="P:protein transport"/>
    <property type="evidence" value="ECO:0007669"/>
    <property type="project" value="UniProtKB-KW"/>
</dbReference>
<dbReference type="PANTHER" id="PTHR12847">
    <property type="entry name" value="ATP-BINDING CASSETTE ABC TRANSPORTER-RELATED"/>
    <property type="match status" value="1"/>
</dbReference>
<dbReference type="Pfam" id="PF07933">
    <property type="entry name" value="DUF1681"/>
    <property type="match status" value="1"/>
</dbReference>
<feature type="compositionally biased region" description="Polar residues" evidence="5">
    <location>
        <begin position="198"/>
        <end position="213"/>
    </location>
</feature>
<evidence type="ECO:0000256" key="4">
    <source>
        <dbReference type="ARBA" id="ARBA00022927"/>
    </source>
</evidence>
<dbReference type="SUPFAM" id="SSF50729">
    <property type="entry name" value="PH domain-like"/>
    <property type="match status" value="1"/>
</dbReference>
<reference evidence="7 8" key="1">
    <citation type="submission" date="2024-03" db="EMBL/GenBank/DDBJ databases">
        <title>Adaptation during the transition from Ophiocordyceps entomopathogen to insect associate is accompanied by gene loss and intensified selection.</title>
        <authorList>
            <person name="Ward C.M."/>
            <person name="Onetto C.A."/>
            <person name="Borneman A.R."/>
        </authorList>
    </citation>
    <scope>NUCLEOTIDE SEQUENCE [LARGE SCALE GENOMIC DNA]</scope>
    <source>
        <strain evidence="7">AWRI1</strain>
        <tissue evidence="7">Single Adult Female</tissue>
    </source>
</reference>
<comment type="caution">
    <text evidence="7">The sequence shown here is derived from an EMBL/GenBank/DDBJ whole genome shotgun (WGS) entry which is preliminary data.</text>
</comment>
<evidence type="ECO:0000259" key="6">
    <source>
        <dbReference type="Pfam" id="PF07933"/>
    </source>
</evidence>
<proteinExistence type="inferred from homology"/>
<dbReference type="FunFam" id="2.30.29.30:FF:000064">
    <property type="entry name" value="Adaptin ear-binding coat-associated protein 1"/>
    <property type="match status" value="1"/>
</dbReference>
<evidence type="ECO:0000256" key="2">
    <source>
        <dbReference type="ARBA" id="ARBA00022448"/>
    </source>
</evidence>
<gene>
    <name evidence="7" type="ORF">V9T40_001716</name>
</gene>
<keyword evidence="3" id="KW-0254">Endocytosis</keyword>
<dbReference type="SUPFAM" id="SSF48371">
    <property type="entry name" value="ARM repeat"/>
    <property type="match status" value="1"/>
</dbReference>
<protein>
    <recommendedName>
        <fullName evidence="6">NECAP PHear domain-containing protein</fullName>
    </recommendedName>
</protein>
<dbReference type="CDD" id="cd13228">
    <property type="entry name" value="PHear_NECAP"/>
    <property type="match status" value="1"/>
</dbReference>